<organism evidence="1 2">
    <name type="scientific">Byssochlamys spectabilis (strain No. 5 / NBRC 109023)</name>
    <name type="common">Paecilomyces variotii</name>
    <dbReference type="NCBI Taxonomy" id="1356009"/>
    <lineage>
        <taxon>Eukaryota</taxon>
        <taxon>Fungi</taxon>
        <taxon>Dikarya</taxon>
        <taxon>Ascomycota</taxon>
        <taxon>Pezizomycotina</taxon>
        <taxon>Eurotiomycetes</taxon>
        <taxon>Eurotiomycetidae</taxon>
        <taxon>Eurotiales</taxon>
        <taxon>Thermoascaceae</taxon>
        <taxon>Paecilomyces</taxon>
    </lineage>
</organism>
<sequence>MDSSSEISHSQIDSAPVTTLQVDFTWSKFQARITQKDASEPLYFIDFHSVKAPHLVFRSSADGATIGTGTLHVVAIDAKYDVHGHKGTIKALKRFKTMYTHLSYAYSESETPVPMTWTSSCGFRSWDFICLDEQQMPVAKFSASTYTMKKIGNIDFMGPKAMSNAMRDEIVVTGITLFYCMVLRSTNFLSLVGAFFAKPGPIEDGASAKP</sequence>
<keyword evidence="2" id="KW-1185">Reference proteome</keyword>
<evidence type="ECO:0000313" key="1">
    <source>
        <dbReference type="EMBL" id="GAD92893.1"/>
    </source>
</evidence>
<gene>
    <name evidence="1" type="ORF">PVAR5_1490</name>
</gene>
<protein>
    <submittedName>
        <fullName evidence="1">Uncharacterized protein</fullName>
    </submittedName>
</protein>
<evidence type="ECO:0000313" key="2">
    <source>
        <dbReference type="Proteomes" id="UP000018001"/>
    </source>
</evidence>
<reference evidence="2" key="1">
    <citation type="journal article" date="2014" name="Genome Announc.">
        <title>Draft genome sequence of the formaldehyde-resistant fungus Byssochlamys spectabilis No. 5 (anamorph Paecilomyces variotii No. 5) (NBRC109023).</title>
        <authorList>
            <person name="Oka T."/>
            <person name="Ekino K."/>
            <person name="Fukuda K."/>
            <person name="Nomura Y."/>
        </authorList>
    </citation>
    <scope>NUCLEOTIDE SEQUENCE [LARGE SCALE GENOMIC DNA]</scope>
    <source>
        <strain evidence="2">No. 5 / NBRC 109023</strain>
    </source>
</reference>
<dbReference type="HOGENOM" id="CLU_099905_0_0_1"/>
<dbReference type="eggNOG" id="ENOG502SNXJ">
    <property type="taxonomic scope" value="Eukaryota"/>
</dbReference>
<accession>V5FLZ9</accession>
<dbReference type="EMBL" id="BAUL01000041">
    <property type="protein sequence ID" value="GAD92893.1"/>
    <property type="molecule type" value="Genomic_DNA"/>
</dbReference>
<dbReference type="InParanoid" id="V5FLZ9"/>
<proteinExistence type="predicted"/>
<dbReference type="Proteomes" id="UP000018001">
    <property type="component" value="Unassembled WGS sequence"/>
</dbReference>
<dbReference type="AlphaFoldDB" id="V5FLZ9"/>
<dbReference type="OrthoDB" id="4725912at2759"/>
<name>V5FLZ9_BYSSN</name>
<comment type="caution">
    <text evidence="1">The sequence shown here is derived from an EMBL/GenBank/DDBJ whole genome shotgun (WGS) entry which is preliminary data.</text>
</comment>